<dbReference type="AlphaFoldDB" id="A0A150XE67"/>
<dbReference type="STRING" id="279360.MB14_02225"/>
<evidence type="ECO:0000313" key="2">
    <source>
        <dbReference type="EMBL" id="KYG77039.1"/>
    </source>
</evidence>
<dbReference type="RefSeq" id="WP_062591149.1">
    <property type="nucleotide sequence ID" value="NZ_LQZQ01000012.1"/>
</dbReference>
<dbReference type="EMBL" id="LQZQ01000012">
    <property type="protein sequence ID" value="KYG77039.1"/>
    <property type="molecule type" value="Genomic_DNA"/>
</dbReference>
<organism evidence="2 3">
    <name type="scientific">Roseivirga ehrenbergii (strain DSM 102268 / JCM 13514 / KCTC 12282 / NCIMB 14502 / KMM 6017)</name>
    <dbReference type="NCBI Taxonomy" id="279360"/>
    <lineage>
        <taxon>Bacteria</taxon>
        <taxon>Pseudomonadati</taxon>
        <taxon>Bacteroidota</taxon>
        <taxon>Cytophagia</taxon>
        <taxon>Cytophagales</taxon>
        <taxon>Roseivirgaceae</taxon>
        <taxon>Roseivirga</taxon>
    </lineage>
</organism>
<dbReference type="OrthoDB" id="869432at2"/>
<keyword evidence="1" id="KW-0472">Membrane</keyword>
<dbReference type="SUPFAM" id="SSF52266">
    <property type="entry name" value="SGNH hydrolase"/>
    <property type="match status" value="1"/>
</dbReference>
<sequence length="309" mass="35759">MRKFIKSLLLFSTIVIGGLLIFLFLSNEYMARKGFNGWNSEQNLFQINQVKHYDLAILGISHARNFSRGQNHFITESKLSRTVLNLGIGKGRCGLNEQNFYLQYTLNRGLSFDTIIYVISPPLMYGDLNKASNTFDDEAFRVNFIYDYLKFGGENIGQRLSSYVLSKFSLSYLSSRPENIWLDIQTKEMEKVDSGAVEEGFKLAYGDLNMSENREFDYNKGLLRDFVDNVVGEDSDIMFIVTPTMFGEWPGHIEFESFMLELSESPHVSYYDFSSLELPASFFYDHHHLNTQGHKYFLDSLLNPLIKRR</sequence>
<proteinExistence type="predicted"/>
<evidence type="ECO:0000313" key="3">
    <source>
        <dbReference type="Proteomes" id="UP000075583"/>
    </source>
</evidence>
<evidence type="ECO:0008006" key="4">
    <source>
        <dbReference type="Google" id="ProtNLM"/>
    </source>
</evidence>
<evidence type="ECO:0000256" key="1">
    <source>
        <dbReference type="SAM" id="Phobius"/>
    </source>
</evidence>
<dbReference type="Proteomes" id="UP000075583">
    <property type="component" value="Unassembled WGS sequence"/>
</dbReference>
<keyword evidence="1" id="KW-0812">Transmembrane</keyword>
<feature type="transmembrane region" description="Helical" evidence="1">
    <location>
        <begin position="7"/>
        <end position="25"/>
    </location>
</feature>
<comment type="caution">
    <text evidence="2">The sequence shown here is derived from an EMBL/GenBank/DDBJ whole genome shotgun (WGS) entry which is preliminary data.</text>
</comment>
<keyword evidence="1" id="KW-1133">Transmembrane helix</keyword>
<accession>A0A150XE67</accession>
<name>A0A150XE67_ROSEK</name>
<protein>
    <recommendedName>
        <fullName evidence="4">SGNH hydrolase-type esterase domain-containing protein</fullName>
    </recommendedName>
</protein>
<gene>
    <name evidence="2" type="ORF">MB14_02225</name>
</gene>
<keyword evidence="3" id="KW-1185">Reference proteome</keyword>
<reference evidence="2" key="1">
    <citation type="submission" date="2016-01" db="EMBL/GenBank/DDBJ databases">
        <title>Genome sequencing of Roseivirga ehrenbergii KMM 6017.</title>
        <authorList>
            <person name="Selvaratnam C."/>
            <person name="Thevarajoo S."/>
            <person name="Goh K.M."/>
            <person name="Ee R."/>
            <person name="Chan K.-G."/>
            <person name="Chong C.S."/>
        </authorList>
    </citation>
    <scope>NUCLEOTIDE SEQUENCE [LARGE SCALE GENOMIC DNA]</scope>
    <source>
        <strain evidence="2">KMM 6017</strain>
    </source>
</reference>